<dbReference type="NCBIfam" id="TIGR02747">
    <property type="entry name" value="TraV"/>
    <property type="match status" value="1"/>
</dbReference>
<feature type="signal peptide" evidence="1">
    <location>
        <begin position="1"/>
        <end position="24"/>
    </location>
</feature>
<keyword evidence="3" id="KW-1185">Reference proteome</keyword>
<evidence type="ECO:0000256" key="1">
    <source>
        <dbReference type="SAM" id="SignalP"/>
    </source>
</evidence>
<feature type="chain" id="PRO_5045283859" evidence="1">
    <location>
        <begin position="25"/>
        <end position="153"/>
    </location>
</feature>
<name>A0ABS2GVV8_9BURK</name>
<accession>A0ABS2GVV8</accession>
<comment type="caution">
    <text evidence="2">The sequence shown here is derived from an EMBL/GenBank/DDBJ whole genome shotgun (WGS) entry which is preliminary data.</text>
</comment>
<sequence length="153" mass="16877">MMRSLVSFPLLVALLTLTGCSSLSGLQDAQSDFACSVDMTPRCASLSAVHESLDKEETLGKAIVIREESDRDTVSQSFDPLAIQTPLMSPKRAPEEILRIWIAPYIDMEGDLHAEHVIFTTVRTARWAPESLEIKSLDESSDRMISPLKGSAR</sequence>
<organism evidence="2 3">
    <name type="scientific">Parasutterella secunda</name>
    <dbReference type="NCBI Taxonomy" id="626947"/>
    <lineage>
        <taxon>Bacteria</taxon>
        <taxon>Pseudomonadati</taxon>
        <taxon>Pseudomonadota</taxon>
        <taxon>Betaproteobacteria</taxon>
        <taxon>Burkholderiales</taxon>
        <taxon>Sutterellaceae</taxon>
        <taxon>Parasutterella</taxon>
    </lineage>
</organism>
<evidence type="ECO:0000313" key="2">
    <source>
        <dbReference type="EMBL" id="MBM6928998.1"/>
    </source>
</evidence>
<dbReference type="InterPro" id="IPR014118">
    <property type="entry name" value="T4SS_TraV"/>
</dbReference>
<proteinExistence type="predicted"/>
<keyword evidence="1" id="KW-0732">Signal</keyword>
<dbReference type="RefSeq" id="WP_205050587.1">
    <property type="nucleotide sequence ID" value="NZ_JACJKX010000012.1"/>
</dbReference>
<dbReference type="Proteomes" id="UP000777002">
    <property type="component" value="Unassembled WGS sequence"/>
</dbReference>
<gene>
    <name evidence="2" type="primary">traV</name>
    <name evidence="2" type="ORF">H5985_06935</name>
</gene>
<keyword evidence="2" id="KW-0449">Lipoprotein</keyword>
<dbReference type="PROSITE" id="PS51257">
    <property type="entry name" value="PROKAR_LIPOPROTEIN"/>
    <property type="match status" value="1"/>
</dbReference>
<evidence type="ECO:0000313" key="3">
    <source>
        <dbReference type="Proteomes" id="UP000777002"/>
    </source>
</evidence>
<dbReference type="Pfam" id="PF09676">
    <property type="entry name" value="TraV"/>
    <property type="match status" value="1"/>
</dbReference>
<dbReference type="EMBL" id="JACJKX010000012">
    <property type="protein sequence ID" value="MBM6928998.1"/>
    <property type="molecule type" value="Genomic_DNA"/>
</dbReference>
<protein>
    <submittedName>
        <fullName evidence="2">Type IV conjugative transfer system lipoprotein TraV</fullName>
    </submittedName>
</protein>
<reference evidence="2 3" key="1">
    <citation type="journal article" date="2021" name="Sci. Rep.">
        <title>The distribution of antibiotic resistance genes in chicken gut microbiota commensals.</title>
        <authorList>
            <person name="Juricova H."/>
            <person name="Matiasovicova J."/>
            <person name="Kubasova T."/>
            <person name="Cejkova D."/>
            <person name="Rychlik I."/>
        </authorList>
    </citation>
    <scope>NUCLEOTIDE SEQUENCE [LARGE SCALE GENOMIC DNA]</scope>
    <source>
        <strain evidence="2 3">An562</strain>
    </source>
</reference>